<comment type="caution">
    <text evidence="1">The sequence shown here is derived from an EMBL/GenBank/DDBJ whole genome shotgun (WGS) entry which is preliminary data.</text>
</comment>
<dbReference type="Gene3D" id="3.40.50.1000">
    <property type="entry name" value="HAD superfamily/HAD-like"/>
    <property type="match status" value="1"/>
</dbReference>
<evidence type="ECO:0000313" key="1">
    <source>
        <dbReference type="EMBL" id="GAG19132.1"/>
    </source>
</evidence>
<proteinExistence type="predicted"/>
<name>X0W784_9ZZZZ</name>
<dbReference type="CDD" id="cd01427">
    <property type="entry name" value="HAD_like"/>
    <property type="match status" value="1"/>
</dbReference>
<dbReference type="SUPFAM" id="SSF56784">
    <property type="entry name" value="HAD-like"/>
    <property type="match status" value="1"/>
</dbReference>
<dbReference type="InterPro" id="IPR036412">
    <property type="entry name" value="HAD-like_sf"/>
</dbReference>
<feature type="non-terminal residue" evidence="1">
    <location>
        <position position="256"/>
    </location>
</feature>
<dbReference type="NCBIfam" id="TIGR01549">
    <property type="entry name" value="HAD-SF-IA-v1"/>
    <property type="match status" value="1"/>
</dbReference>
<accession>X0W784</accession>
<reference evidence="1" key="1">
    <citation type="journal article" date="2014" name="Front. Microbiol.">
        <title>High frequency of phylogenetically diverse reductive dehalogenase-homologous genes in deep subseafloor sedimentary metagenomes.</title>
        <authorList>
            <person name="Kawai M."/>
            <person name="Futagami T."/>
            <person name="Toyoda A."/>
            <person name="Takaki Y."/>
            <person name="Nishi S."/>
            <person name="Hori S."/>
            <person name="Arai W."/>
            <person name="Tsubouchi T."/>
            <person name="Morono Y."/>
            <person name="Uchiyama I."/>
            <person name="Ito T."/>
            <person name="Fujiyama A."/>
            <person name="Inagaki F."/>
            <person name="Takami H."/>
        </authorList>
    </citation>
    <scope>NUCLEOTIDE SEQUENCE</scope>
    <source>
        <strain evidence="1">Expedition CK06-06</strain>
    </source>
</reference>
<organism evidence="1">
    <name type="scientific">marine sediment metagenome</name>
    <dbReference type="NCBI Taxonomy" id="412755"/>
    <lineage>
        <taxon>unclassified sequences</taxon>
        <taxon>metagenomes</taxon>
        <taxon>ecological metagenomes</taxon>
    </lineage>
</organism>
<protein>
    <submittedName>
        <fullName evidence="1">Uncharacterized protein</fullName>
    </submittedName>
</protein>
<dbReference type="InterPro" id="IPR006439">
    <property type="entry name" value="HAD-SF_hydro_IA"/>
</dbReference>
<dbReference type="AlphaFoldDB" id="X0W784"/>
<sequence length="256" mass="29486">DVRNSFMKAVCQTVQFYFKKVLHFSGSHNLINPKEVEYFKMAGGFNNDWDLTLAVVLFYLMKARKDNLKDVDELRDKKPDIKIFTTKVLPFGGGLSKTLDLLEKEDGHSKEWILNLWDKDLITKIFKEIYTGEEYCFEINGFHPSLIKSEGLIKHEKVIINKNKKEFLQNFSVGILTGRTKGEAIVALKKLNWSDIISEENLITVDDGLEKPNPQGLIKLSENLKTRLGLYVGDIWDDLHTVKNFNKVVKKVNFLS</sequence>
<dbReference type="InterPro" id="IPR023214">
    <property type="entry name" value="HAD_sf"/>
</dbReference>
<gene>
    <name evidence="1" type="ORF">S01H1_58379</name>
</gene>
<feature type="non-terminal residue" evidence="1">
    <location>
        <position position="1"/>
    </location>
</feature>
<dbReference type="EMBL" id="BARS01038133">
    <property type="protein sequence ID" value="GAG19132.1"/>
    <property type="molecule type" value="Genomic_DNA"/>
</dbReference>